<reference evidence="1" key="1">
    <citation type="submission" date="2018-05" db="EMBL/GenBank/DDBJ databases">
        <authorList>
            <person name="Lanie J.A."/>
            <person name="Ng W.-L."/>
            <person name="Kazmierczak K.M."/>
            <person name="Andrzejewski T.M."/>
            <person name="Davidsen T.M."/>
            <person name="Wayne K.J."/>
            <person name="Tettelin H."/>
            <person name="Glass J.I."/>
            <person name="Rusch D."/>
            <person name="Podicherti R."/>
            <person name="Tsui H.-C.T."/>
            <person name="Winkler M.E."/>
        </authorList>
    </citation>
    <scope>NUCLEOTIDE SEQUENCE</scope>
</reference>
<proteinExistence type="predicted"/>
<organism evidence="1">
    <name type="scientific">marine metagenome</name>
    <dbReference type="NCBI Taxonomy" id="408172"/>
    <lineage>
        <taxon>unclassified sequences</taxon>
        <taxon>metagenomes</taxon>
        <taxon>ecological metagenomes</taxon>
    </lineage>
</organism>
<name>A0A382EA08_9ZZZZ</name>
<dbReference type="AlphaFoldDB" id="A0A382EA08"/>
<protein>
    <submittedName>
        <fullName evidence="1">Uncharacterized protein</fullName>
    </submittedName>
</protein>
<sequence length="83" mass="9288">MSTLSTTLELRNKILIESEKSGLTDSCFKKMLDYTIEIFEANGLGASYYGYHNIDHELSVAFGALLLNDAKEKIPELSLDDLK</sequence>
<evidence type="ECO:0000313" key="1">
    <source>
        <dbReference type="EMBL" id="SVB47239.1"/>
    </source>
</evidence>
<feature type="non-terminal residue" evidence="1">
    <location>
        <position position="83"/>
    </location>
</feature>
<accession>A0A382EA08</accession>
<gene>
    <name evidence="1" type="ORF">METZ01_LOCUS200093</name>
</gene>
<dbReference type="EMBL" id="UINC01043341">
    <property type="protein sequence ID" value="SVB47239.1"/>
    <property type="molecule type" value="Genomic_DNA"/>
</dbReference>